<dbReference type="Pfam" id="PF00083">
    <property type="entry name" value="Sugar_tr"/>
    <property type="match status" value="1"/>
</dbReference>
<organism evidence="5 6">
    <name type="scientific">Owenia fusiformis</name>
    <name type="common">Polychaete worm</name>
    <dbReference type="NCBI Taxonomy" id="6347"/>
    <lineage>
        <taxon>Eukaryota</taxon>
        <taxon>Metazoa</taxon>
        <taxon>Spiralia</taxon>
        <taxon>Lophotrochozoa</taxon>
        <taxon>Annelida</taxon>
        <taxon>Polychaeta</taxon>
        <taxon>Sedentaria</taxon>
        <taxon>Canalipalpata</taxon>
        <taxon>Sabellida</taxon>
        <taxon>Oweniida</taxon>
        <taxon>Oweniidae</taxon>
        <taxon>Owenia</taxon>
    </lineage>
</organism>
<name>A0A8J1XTY6_OWEFU</name>
<evidence type="ECO:0000256" key="1">
    <source>
        <dbReference type="ARBA" id="ARBA00004141"/>
    </source>
</evidence>
<dbReference type="GO" id="GO:0022857">
    <property type="term" value="F:transmembrane transporter activity"/>
    <property type="evidence" value="ECO:0007669"/>
    <property type="project" value="InterPro"/>
</dbReference>
<keyword evidence="4" id="KW-0472">Membrane</keyword>
<dbReference type="OrthoDB" id="5141738at2759"/>
<dbReference type="GO" id="GO:0016020">
    <property type="term" value="C:membrane"/>
    <property type="evidence" value="ECO:0007669"/>
    <property type="project" value="UniProtKB-SubCell"/>
</dbReference>
<proteinExistence type="predicted"/>
<evidence type="ECO:0000256" key="4">
    <source>
        <dbReference type="ARBA" id="ARBA00023136"/>
    </source>
</evidence>
<comment type="caution">
    <text evidence="5">The sequence shown here is derived from an EMBL/GenBank/DDBJ whole genome shotgun (WGS) entry which is preliminary data.</text>
</comment>
<evidence type="ECO:0000313" key="6">
    <source>
        <dbReference type="Proteomes" id="UP000749559"/>
    </source>
</evidence>
<keyword evidence="6" id="KW-1185">Reference proteome</keyword>
<evidence type="ECO:0000256" key="3">
    <source>
        <dbReference type="ARBA" id="ARBA00022989"/>
    </source>
</evidence>
<keyword evidence="3" id="KW-1133">Transmembrane helix</keyword>
<comment type="subcellular location">
    <subcellularLocation>
        <location evidence="1">Membrane</location>
        <topology evidence="1">Multi-pass membrane protein</topology>
    </subcellularLocation>
</comment>
<dbReference type="AlphaFoldDB" id="A0A8J1XTY6"/>
<gene>
    <name evidence="5" type="ORF">OFUS_LOCUS21037</name>
</gene>
<dbReference type="Proteomes" id="UP000749559">
    <property type="component" value="Unassembled WGS sequence"/>
</dbReference>
<accession>A0A8J1XTY6</accession>
<evidence type="ECO:0000256" key="2">
    <source>
        <dbReference type="ARBA" id="ARBA00022692"/>
    </source>
</evidence>
<dbReference type="EMBL" id="CAIIXF020000010">
    <property type="protein sequence ID" value="CAH1796652.1"/>
    <property type="molecule type" value="Genomic_DNA"/>
</dbReference>
<sequence>MKDLEDVQEKTQNGRTIAIRFPRMGKYEFVTPGKYESLLYLVVCTGSCFFGVWHMLSIVFIGNEPFHYCKIPPNSTINDTIPWQYKNDKWSLNQCERFNGTDRNTTLPCTEGWHYDPEPGNTIVTEWDLVCKDNYLAETSQAVFNVGVMVGAVVFTYLSDRYGRKFSFILAELIMVVVGVLLALCTNYYAFTVIRFLQGACQQGIILPGFILACELFVSRQRTTAGIGVQLLWALGMMLMAVFAYFIRDWHYLQLAFSLPGLLCISFIWVVPESIPWLVANDRITEAEAILHHAAEFNGTELPVRPLHTHDAQEEQLLHSEQEKTEKKSIAQRCRSGLRQTGSSIRDCFRCKKHSEEGVEEVKRYTIVDVFRHPKLRMYCLIMCYLWLVSSLVYYGLSLSTSALAGNMYLNFFISGAVEVPAYILCIILLQTFGRRWPLCIFLCTCGVALIACAFTPDKVNGYDLGWLLILLTMIGKFGITGSFGTVFLYAPELYPTNIRNSGMGVASVAARIGGILAPYSAYVMKFLPWFPPTLFGVMSIVAGLLTLLLPETLNRPLPQSIEEVENWKRTVNV</sequence>
<protein>
    <submittedName>
        <fullName evidence="5">Uncharacterized protein</fullName>
    </submittedName>
</protein>
<dbReference type="InterPro" id="IPR036259">
    <property type="entry name" value="MFS_trans_sf"/>
</dbReference>
<dbReference type="InterPro" id="IPR005828">
    <property type="entry name" value="MFS_sugar_transport-like"/>
</dbReference>
<dbReference type="PANTHER" id="PTHR24064">
    <property type="entry name" value="SOLUTE CARRIER FAMILY 22 MEMBER"/>
    <property type="match status" value="1"/>
</dbReference>
<dbReference type="Gene3D" id="1.20.1250.20">
    <property type="entry name" value="MFS general substrate transporter like domains"/>
    <property type="match status" value="1"/>
</dbReference>
<dbReference type="PROSITE" id="PS50850">
    <property type="entry name" value="MFS"/>
    <property type="match status" value="1"/>
</dbReference>
<keyword evidence="2" id="KW-0812">Transmembrane</keyword>
<dbReference type="CDD" id="cd17317">
    <property type="entry name" value="MFS_SLC22"/>
    <property type="match status" value="1"/>
</dbReference>
<evidence type="ECO:0000313" key="5">
    <source>
        <dbReference type="EMBL" id="CAH1796652.1"/>
    </source>
</evidence>
<dbReference type="InterPro" id="IPR020846">
    <property type="entry name" value="MFS_dom"/>
</dbReference>
<reference evidence="5" key="1">
    <citation type="submission" date="2022-03" db="EMBL/GenBank/DDBJ databases">
        <authorList>
            <person name="Martin C."/>
        </authorList>
    </citation>
    <scope>NUCLEOTIDE SEQUENCE</scope>
</reference>
<dbReference type="SUPFAM" id="SSF103473">
    <property type="entry name" value="MFS general substrate transporter"/>
    <property type="match status" value="1"/>
</dbReference>